<proteinExistence type="predicted"/>
<dbReference type="InterPro" id="IPR036388">
    <property type="entry name" value="WH-like_DNA-bd_sf"/>
</dbReference>
<accession>A0A974A2N0</accession>
<dbReference type="Gene3D" id="1.10.10.10">
    <property type="entry name" value="Winged helix-like DNA-binding domain superfamily/Winged helix DNA-binding domain"/>
    <property type="match status" value="1"/>
</dbReference>
<protein>
    <submittedName>
        <fullName evidence="2">Helix-turn-helix domain-containing protein</fullName>
    </submittedName>
</protein>
<dbReference type="InterPro" id="IPR036390">
    <property type="entry name" value="WH_DNA-bd_sf"/>
</dbReference>
<dbReference type="EMBL" id="JAAOLE020000001">
    <property type="protein sequence ID" value="NVI47516.1"/>
    <property type="molecule type" value="Genomic_DNA"/>
</dbReference>
<reference evidence="2" key="1">
    <citation type="submission" date="2020-06" db="EMBL/GenBank/DDBJ databases">
        <title>Whole Genome Sequence of Bradyrhizobium sp. Strain 1S1.</title>
        <authorList>
            <person name="Bromfield E.S.P."/>
            <person name="Cloutier S."/>
        </authorList>
    </citation>
    <scope>NUCLEOTIDE SEQUENCE [LARGE SCALE GENOMIC DNA]</scope>
    <source>
        <strain evidence="2">1S1</strain>
    </source>
</reference>
<dbReference type="InterPro" id="IPR005471">
    <property type="entry name" value="Tscrpt_reg_IclR_N"/>
</dbReference>
<dbReference type="GO" id="GO:0003677">
    <property type="term" value="F:DNA binding"/>
    <property type="evidence" value="ECO:0007669"/>
    <property type="project" value="InterPro"/>
</dbReference>
<dbReference type="InterPro" id="IPR050707">
    <property type="entry name" value="HTH_MetabolicPath_Reg"/>
</dbReference>
<evidence type="ECO:0000259" key="1">
    <source>
        <dbReference type="PROSITE" id="PS51077"/>
    </source>
</evidence>
<feature type="domain" description="HTH iclR-type" evidence="1">
    <location>
        <begin position="14"/>
        <end position="76"/>
    </location>
</feature>
<dbReference type="PANTHER" id="PTHR30136">
    <property type="entry name" value="HELIX-TURN-HELIX TRANSCRIPTIONAL REGULATOR, ICLR FAMILY"/>
    <property type="match status" value="1"/>
</dbReference>
<comment type="caution">
    <text evidence="2">The sequence shown here is derived from an EMBL/GenBank/DDBJ whole genome shotgun (WGS) entry which is preliminary data.</text>
</comment>
<gene>
    <name evidence="2" type="ORF">HAP48_032060</name>
</gene>
<name>A0A974A2N0_9BRAD</name>
<dbReference type="GO" id="GO:0045892">
    <property type="term" value="P:negative regulation of DNA-templated transcription"/>
    <property type="evidence" value="ECO:0007669"/>
    <property type="project" value="TreeGrafter"/>
</dbReference>
<dbReference type="PANTHER" id="PTHR30136:SF33">
    <property type="entry name" value="TRANSCRIPTIONAL REGULATORY PROTEIN"/>
    <property type="match status" value="1"/>
</dbReference>
<dbReference type="GO" id="GO:0003700">
    <property type="term" value="F:DNA-binding transcription factor activity"/>
    <property type="evidence" value="ECO:0007669"/>
    <property type="project" value="TreeGrafter"/>
</dbReference>
<evidence type="ECO:0000313" key="2">
    <source>
        <dbReference type="EMBL" id="NVI47516.1"/>
    </source>
</evidence>
<dbReference type="Pfam" id="PF09339">
    <property type="entry name" value="HTH_IclR"/>
    <property type="match status" value="1"/>
</dbReference>
<dbReference type="SUPFAM" id="SSF46785">
    <property type="entry name" value="Winged helix' DNA-binding domain"/>
    <property type="match status" value="1"/>
</dbReference>
<dbReference type="AlphaFoldDB" id="A0A974A2N0"/>
<sequence length="137" mass="15157">MAQETAGTDNRRVIQVVSRAFDIVRCFEGRSMRLGNREIADRCGLPRSTVSRLTLTLTQIGQLIYLPHEQKYALAPDANAAGAPLLAASCNVPVCAEEQELDEAQASMRRGTSSRFEYFEDQRNAVAEPLAVTPPYR</sequence>
<dbReference type="PROSITE" id="PS51077">
    <property type="entry name" value="HTH_ICLR"/>
    <property type="match status" value="1"/>
</dbReference>
<organism evidence="2">
    <name type="scientific">Bradyrhizobium septentrionale</name>
    <dbReference type="NCBI Taxonomy" id="1404411"/>
    <lineage>
        <taxon>Bacteria</taxon>
        <taxon>Pseudomonadati</taxon>
        <taxon>Pseudomonadota</taxon>
        <taxon>Alphaproteobacteria</taxon>
        <taxon>Hyphomicrobiales</taxon>
        <taxon>Nitrobacteraceae</taxon>
        <taxon>Bradyrhizobium</taxon>
    </lineage>
</organism>